<reference evidence="10" key="1">
    <citation type="journal article" date="2019" name="Int. J. Syst. Evol. Microbiol.">
        <title>The Global Catalogue of Microorganisms (GCM) 10K type strain sequencing project: providing services to taxonomists for standard genome sequencing and annotation.</title>
        <authorList>
            <consortium name="The Broad Institute Genomics Platform"/>
            <consortium name="The Broad Institute Genome Sequencing Center for Infectious Disease"/>
            <person name="Wu L."/>
            <person name="Ma J."/>
        </authorList>
    </citation>
    <scope>NUCLEOTIDE SEQUENCE [LARGE SCALE GENOMIC DNA]</scope>
    <source>
        <strain evidence="10">CGMCC 1.13574</strain>
    </source>
</reference>
<accession>A0ABV9NJ84</accession>
<keyword evidence="7" id="KW-0998">Cell outer membrane</keyword>
<keyword evidence="5 8" id="KW-0732">Signal</keyword>
<dbReference type="Gene3D" id="2.40.160.60">
    <property type="entry name" value="Outer membrane protein transport protein (OMPP1/FadL/TodX)"/>
    <property type="match status" value="1"/>
</dbReference>
<evidence type="ECO:0000256" key="6">
    <source>
        <dbReference type="ARBA" id="ARBA00023136"/>
    </source>
</evidence>
<dbReference type="PROSITE" id="PS51257">
    <property type="entry name" value="PROKAR_LIPOPROTEIN"/>
    <property type="match status" value="1"/>
</dbReference>
<dbReference type="SUPFAM" id="SSF56935">
    <property type="entry name" value="Porins"/>
    <property type="match status" value="1"/>
</dbReference>
<dbReference type="InterPro" id="IPR005017">
    <property type="entry name" value="OMPP1/FadL/TodX"/>
</dbReference>
<evidence type="ECO:0000256" key="5">
    <source>
        <dbReference type="ARBA" id="ARBA00022729"/>
    </source>
</evidence>
<feature type="chain" id="PRO_5046831651" evidence="8">
    <location>
        <begin position="29"/>
        <end position="447"/>
    </location>
</feature>
<sequence length="447" mass="47625">MMKSRTLPLRSALALAVLAACASAPAFAGGFQIKENSAVALGRAFAGSASAPGDAAIISNNPAGMRLLGGRTVQVDLTALNLEAEYNNTYNRDALGRPLTGGNGGDAGDLNWIPAAYFAMPIGEQFHLGAYVDAPFGLKTEYDADWVGRYNGVKSELRTIDLGLSLSYDVNPYVSFGGSVFYQYAEAELTNAVDFGAIIANTGATPPGAFLPQSADGLARVKGDTKDWGFKLGALFTIVDGTNIGVTYRSKVEHDISGNATFTVPAPAAAVFAQLPGNLFTDTGGSAFLETPAVATLSLTTRVNDQWTLMGEVSRTAWSSFESLTIDFANPAQPNTTEVFGWRDTWFGSVGAEYQMNDQWVLRGGIGYDQTPTSLEHRSPRVPDADRRWLSLGFSYLMSPAATINVGYTHLFTGEPEIASHSSTGSFVNGHYDTTVNILAASMTYRF</sequence>
<keyword evidence="10" id="KW-1185">Reference proteome</keyword>
<dbReference type="RefSeq" id="WP_377004425.1">
    <property type="nucleotide sequence ID" value="NZ_JBHSGG010000025.1"/>
</dbReference>
<name>A0ABV9NJ84_9GAMM</name>
<feature type="signal peptide" evidence="8">
    <location>
        <begin position="1"/>
        <end position="28"/>
    </location>
</feature>
<dbReference type="Pfam" id="PF03349">
    <property type="entry name" value="Toluene_X"/>
    <property type="match status" value="1"/>
</dbReference>
<evidence type="ECO:0000313" key="10">
    <source>
        <dbReference type="Proteomes" id="UP001595892"/>
    </source>
</evidence>
<keyword evidence="4" id="KW-0812">Transmembrane</keyword>
<keyword evidence="3" id="KW-1134">Transmembrane beta strand</keyword>
<dbReference type="PANTHER" id="PTHR35093:SF3">
    <property type="entry name" value="LONG-CHAIN FATTY ACID TRANSPORT PROTEIN"/>
    <property type="match status" value="1"/>
</dbReference>
<evidence type="ECO:0000256" key="1">
    <source>
        <dbReference type="ARBA" id="ARBA00004571"/>
    </source>
</evidence>
<keyword evidence="6" id="KW-0472">Membrane</keyword>
<comment type="similarity">
    <text evidence="2">Belongs to the OmpP1/FadL family.</text>
</comment>
<evidence type="ECO:0000313" key="9">
    <source>
        <dbReference type="EMBL" id="MFC4728387.1"/>
    </source>
</evidence>
<evidence type="ECO:0000256" key="7">
    <source>
        <dbReference type="ARBA" id="ARBA00023237"/>
    </source>
</evidence>
<evidence type="ECO:0000256" key="3">
    <source>
        <dbReference type="ARBA" id="ARBA00022452"/>
    </source>
</evidence>
<evidence type="ECO:0000256" key="8">
    <source>
        <dbReference type="SAM" id="SignalP"/>
    </source>
</evidence>
<protein>
    <submittedName>
        <fullName evidence="9">Outer membrane protein transport protein</fullName>
    </submittedName>
</protein>
<dbReference type="PANTHER" id="PTHR35093">
    <property type="entry name" value="OUTER MEMBRANE PROTEIN NMB0088-RELATED"/>
    <property type="match status" value="1"/>
</dbReference>
<dbReference type="Proteomes" id="UP001595892">
    <property type="component" value="Unassembled WGS sequence"/>
</dbReference>
<comment type="subcellular location">
    <subcellularLocation>
        <location evidence="1">Cell outer membrane</location>
        <topology evidence="1">Multi-pass membrane protein</topology>
    </subcellularLocation>
</comment>
<dbReference type="EMBL" id="JBHSGG010000025">
    <property type="protein sequence ID" value="MFC4728387.1"/>
    <property type="molecule type" value="Genomic_DNA"/>
</dbReference>
<comment type="caution">
    <text evidence="9">The sequence shown here is derived from an EMBL/GenBank/DDBJ whole genome shotgun (WGS) entry which is preliminary data.</text>
</comment>
<proteinExistence type="inferred from homology"/>
<evidence type="ECO:0000256" key="4">
    <source>
        <dbReference type="ARBA" id="ARBA00022692"/>
    </source>
</evidence>
<evidence type="ECO:0000256" key="2">
    <source>
        <dbReference type="ARBA" id="ARBA00008163"/>
    </source>
</evidence>
<organism evidence="9 10">
    <name type="scientific">Coralloluteibacterium thermophilum</name>
    <dbReference type="NCBI Taxonomy" id="2707049"/>
    <lineage>
        <taxon>Bacteria</taxon>
        <taxon>Pseudomonadati</taxon>
        <taxon>Pseudomonadota</taxon>
        <taxon>Gammaproteobacteria</taxon>
        <taxon>Lysobacterales</taxon>
        <taxon>Lysobacteraceae</taxon>
        <taxon>Coralloluteibacterium</taxon>
    </lineage>
</organism>
<gene>
    <name evidence="9" type="ORF">ACFO3Q_09405</name>
</gene>